<name>A0ABP3SZL2_9SPHN</name>
<accession>A0ABP3SZL2</accession>
<proteinExistence type="predicted"/>
<feature type="compositionally biased region" description="Low complexity" evidence="1">
    <location>
        <begin position="40"/>
        <end position="56"/>
    </location>
</feature>
<evidence type="ECO:0000313" key="2">
    <source>
        <dbReference type="EMBL" id="GAA0667177.1"/>
    </source>
</evidence>
<reference evidence="3" key="1">
    <citation type="journal article" date="2019" name="Int. J. Syst. Evol. Microbiol.">
        <title>The Global Catalogue of Microorganisms (GCM) 10K type strain sequencing project: providing services to taxonomists for standard genome sequencing and annotation.</title>
        <authorList>
            <consortium name="The Broad Institute Genomics Platform"/>
            <consortium name="The Broad Institute Genome Sequencing Center for Infectious Disease"/>
            <person name="Wu L."/>
            <person name="Ma J."/>
        </authorList>
    </citation>
    <scope>NUCLEOTIDE SEQUENCE [LARGE SCALE GENOMIC DNA]</scope>
    <source>
        <strain evidence="3">JCM 14603</strain>
    </source>
</reference>
<dbReference type="EMBL" id="BAAAES010000008">
    <property type="protein sequence ID" value="GAA0667177.1"/>
    <property type="molecule type" value="Genomic_DNA"/>
</dbReference>
<feature type="compositionally biased region" description="Polar residues" evidence="1">
    <location>
        <begin position="181"/>
        <end position="199"/>
    </location>
</feature>
<feature type="region of interest" description="Disordered" evidence="1">
    <location>
        <begin position="177"/>
        <end position="234"/>
    </location>
</feature>
<feature type="region of interest" description="Disordered" evidence="1">
    <location>
        <begin position="38"/>
        <end position="71"/>
    </location>
</feature>
<comment type="caution">
    <text evidence="2">The sequence shown here is derived from an EMBL/GenBank/DDBJ whole genome shotgun (WGS) entry which is preliminary data.</text>
</comment>
<evidence type="ECO:0000313" key="3">
    <source>
        <dbReference type="Proteomes" id="UP001500238"/>
    </source>
</evidence>
<gene>
    <name evidence="2" type="ORF">GCM10009102_16460</name>
</gene>
<dbReference type="Proteomes" id="UP001500238">
    <property type="component" value="Unassembled WGS sequence"/>
</dbReference>
<keyword evidence="3" id="KW-1185">Reference proteome</keyword>
<organism evidence="2 3">
    <name type="scientific">Sphingomonas insulae</name>
    <dbReference type="NCBI Taxonomy" id="424800"/>
    <lineage>
        <taxon>Bacteria</taxon>
        <taxon>Pseudomonadati</taxon>
        <taxon>Pseudomonadota</taxon>
        <taxon>Alphaproteobacteria</taxon>
        <taxon>Sphingomonadales</taxon>
        <taxon>Sphingomonadaceae</taxon>
        <taxon>Sphingomonas</taxon>
    </lineage>
</organism>
<evidence type="ECO:0000256" key="1">
    <source>
        <dbReference type="SAM" id="MobiDB-lite"/>
    </source>
</evidence>
<sequence>MAAGSNAGPVTRPPGKVGVAIALVAVFLLVRALRPDAEEPPATVAPQQAVAARPMAASPPPATKATPAEPSLQTIVGTAAADARRSVEALGSSGARLYSENCYAALAPRSSDSVRDRCFAFDRIAGRLLDEAGDQAEAFWFSEQSAVNRYRQSFGSGETGVDARIARVSAAIAGLGPTAAPTVSSSEAALMTGSETITTDGEEAPQAVEPEADGTDREMTAPPEADGADPAPRS</sequence>
<dbReference type="RefSeq" id="WP_163959209.1">
    <property type="nucleotide sequence ID" value="NZ_BAAAES010000008.1"/>
</dbReference>
<feature type="compositionally biased region" description="Low complexity" evidence="1">
    <location>
        <begin position="221"/>
        <end position="234"/>
    </location>
</feature>
<protein>
    <submittedName>
        <fullName evidence="2">Uncharacterized protein</fullName>
    </submittedName>
</protein>